<feature type="domain" description="Trafficking protein particle complex subunit 13 C-terminal" evidence="4">
    <location>
        <begin position="456"/>
        <end position="553"/>
    </location>
</feature>
<dbReference type="PANTHER" id="PTHR13134:SF3">
    <property type="entry name" value="TRAFFICKING PROTEIN PARTICLE COMPLEX SUBUNIT 13"/>
    <property type="match status" value="1"/>
</dbReference>
<dbReference type="KEGG" id="tps:THAPSDRAFT_1602"/>
<dbReference type="Pfam" id="PF23643">
    <property type="entry name" value="TRAPPC13_C"/>
    <property type="match status" value="1"/>
</dbReference>
<accession>B8BRF0</accession>
<feature type="region of interest" description="Disordered" evidence="2">
    <location>
        <begin position="1"/>
        <end position="31"/>
    </location>
</feature>
<dbReference type="OMA" id="YMANGAK"/>
<dbReference type="GeneID" id="7443150"/>
<dbReference type="AlphaFoldDB" id="B8BRF0"/>
<dbReference type="eggNOG" id="KOG2625">
    <property type="taxonomic scope" value="Eukaryota"/>
</dbReference>
<name>B8BRF0_THAPS</name>
<feature type="region of interest" description="Disordered" evidence="2">
    <location>
        <begin position="426"/>
        <end position="445"/>
    </location>
</feature>
<sequence>MGLIGASKSTPLSASPSLRCVESATGAGQMQEERRAMEEKRGGGLIVSLLILSPVCRRRLRPTSYHSTRFAPFLPPTAMASPNSSQPLAASATASAIDDILPSATPTLKVMRLQAPQLGQPSAGALLSPTHLLSSNLLLPDSFGVIHVGETFSAYLGVLNPSSDLPVRGLTVTVQLQTPSRRIILPSRLDGTDASLKDIQPGGGVDSIVSRRLEEVGQHILRVEVGYMANGAKTLRKFYRFNVTVPLNITETVVRKGDASCLVSITVENVMEKQSSGGGAVTISSVGFEPHSGLVAEQINIEEDSQGETTETDDIMTARSDLSASPRKSTVELYDSCGRLEPGEINRYLFSVTAGSEAAALRGIAFGDELGRAYLIYYKAMGESGKLFSSMVVCPPTSFAESISQSNFVVHRSGLSVDVAAASAQRSSSSGRRSSNESPGSLDELLPVTVEPIEPPSTMKLSIPEKVALLIVNHSSQSMNLQLQMRLPNMNGVVVCGPSFVNLGDVPPSGGSCTIDVNLIALVAGLFSVQGCYIVDMTNGLEIKQPALFDVFVELPENVNEEKKSGTEDMMDF</sequence>
<dbReference type="Pfam" id="PF06159">
    <property type="entry name" value="TRAPPC13_N"/>
    <property type="match status" value="1"/>
</dbReference>
<evidence type="ECO:0000256" key="2">
    <source>
        <dbReference type="SAM" id="MobiDB-lite"/>
    </source>
</evidence>
<comment type="similarity">
    <text evidence="1">Belongs to the TRAPPC13 family.</text>
</comment>
<protein>
    <submittedName>
        <fullName evidence="5">Uncharacterized protein</fullName>
    </submittedName>
</protein>
<reference evidence="5 6" key="2">
    <citation type="journal article" date="2008" name="Nature">
        <title>The Phaeodactylum genome reveals the evolutionary history of diatom genomes.</title>
        <authorList>
            <person name="Bowler C."/>
            <person name="Allen A.E."/>
            <person name="Badger J.H."/>
            <person name="Grimwood J."/>
            <person name="Jabbari K."/>
            <person name="Kuo A."/>
            <person name="Maheswari U."/>
            <person name="Martens C."/>
            <person name="Maumus F."/>
            <person name="Otillar R.P."/>
            <person name="Rayko E."/>
            <person name="Salamov A."/>
            <person name="Vandepoele K."/>
            <person name="Beszteri B."/>
            <person name="Gruber A."/>
            <person name="Heijde M."/>
            <person name="Katinka M."/>
            <person name="Mock T."/>
            <person name="Valentin K."/>
            <person name="Verret F."/>
            <person name="Berges J.A."/>
            <person name="Brownlee C."/>
            <person name="Cadoret J.P."/>
            <person name="Chiovitti A."/>
            <person name="Choi C.J."/>
            <person name="Coesel S."/>
            <person name="De Martino A."/>
            <person name="Detter J.C."/>
            <person name="Durkin C."/>
            <person name="Falciatore A."/>
            <person name="Fournet J."/>
            <person name="Haruta M."/>
            <person name="Huysman M.J."/>
            <person name="Jenkins B.D."/>
            <person name="Jiroutova K."/>
            <person name="Jorgensen R.E."/>
            <person name="Joubert Y."/>
            <person name="Kaplan A."/>
            <person name="Kroger N."/>
            <person name="Kroth P.G."/>
            <person name="La Roche J."/>
            <person name="Lindquist E."/>
            <person name="Lommer M."/>
            <person name="Martin-Jezequel V."/>
            <person name="Lopez P.J."/>
            <person name="Lucas S."/>
            <person name="Mangogna M."/>
            <person name="McGinnis K."/>
            <person name="Medlin L.K."/>
            <person name="Montsant A."/>
            <person name="Oudot-Le Secq M.P."/>
            <person name="Napoli C."/>
            <person name="Obornik M."/>
            <person name="Parker M.S."/>
            <person name="Petit J.L."/>
            <person name="Porcel B.M."/>
            <person name="Poulsen N."/>
            <person name="Robison M."/>
            <person name="Rychlewski L."/>
            <person name="Rynearson T.A."/>
            <person name="Schmutz J."/>
            <person name="Shapiro H."/>
            <person name="Siaut M."/>
            <person name="Stanley M."/>
            <person name="Sussman M.R."/>
            <person name="Taylor A.R."/>
            <person name="Vardi A."/>
            <person name="von Dassow P."/>
            <person name="Vyverman W."/>
            <person name="Willis A."/>
            <person name="Wyrwicz L.S."/>
            <person name="Rokhsar D.S."/>
            <person name="Weissenbach J."/>
            <person name="Armbrust E.V."/>
            <person name="Green B.R."/>
            <person name="Van de Peer Y."/>
            <person name="Grigoriev I.V."/>
        </authorList>
    </citation>
    <scope>NUCLEOTIDE SEQUENCE [LARGE SCALE GENOMIC DNA]</scope>
    <source>
        <strain evidence="5 6">CCMP1335</strain>
    </source>
</reference>
<evidence type="ECO:0000313" key="6">
    <source>
        <dbReference type="Proteomes" id="UP000001449"/>
    </source>
</evidence>
<dbReference type="Proteomes" id="UP000001449">
    <property type="component" value="Chromosome 1"/>
</dbReference>
<dbReference type="GO" id="GO:1990072">
    <property type="term" value="C:TRAPPIII protein complex"/>
    <property type="evidence" value="ECO:0000318"/>
    <property type="project" value="GO_Central"/>
</dbReference>
<organism evidence="5 6">
    <name type="scientific">Thalassiosira pseudonana</name>
    <name type="common">Marine diatom</name>
    <name type="synonym">Cyclotella nana</name>
    <dbReference type="NCBI Taxonomy" id="35128"/>
    <lineage>
        <taxon>Eukaryota</taxon>
        <taxon>Sar</taxon>
        <taxon>Stramenopiles</taxon>
        <taxon>Ochrophyta</taxon>
        <taxon>Bacillariophyta</taxon>
        <taxon>Coscinodiscophyceae</taxon>
        <taxon>Thalassiosirophycidae</taxon>
        <taxon>Thalassiosirales</taxon>
        <taxon>Thalassiosiraceae</taxon>
        <taxon>Thalassiosira</taxon>
    </lineage>
</organism>
<evidence type="ECO:0000313" key="5">
    <source>
        <dbReference type="EMBL" id="EED95948.1"/>
    </source>
</evidence>
<evidence type="ECO:0000259" key="4">
    <source>
        <dbReference type="Pfam" id="PF23643"/>
    </source>
</evidence>
<feature type="domain" description="Trafficking protein particle complex subunit 13 N-terminal" evidence="3">
    <location>
        <begin position="106"/>
        <end position="243"/>
    </location>
</feature>
<dbReference type="PaxDb" id="35128-Thaps1602"/>
<evidence type="ECO:0000256" key="1">
    <source>
        <dbReference type="ARBA" id="ARBA00010785"/>
    </source>
</evidence>
<keyword evidence="6" id="KW-1185">Reference proteome</keyword>
<gene>
    <name evidence="5" type="ORF">THAPSDRAFT_1602</name>
</gene>
<feature type="compositionally biased region" description="Polar residues" evidence="2">
    <location>
        <begin position="7"/>
        <end position="16"/>
    </location>
</feature>
<proteinExistence type="inferred from homology"/>
<dbReference type="HOGENOM" id="CLU_027041_2_0_1"/>
<dbReference type="InterPro" id="IPR055427">
    <property type="entry name" value="TRAPPC13_N"/>
</dbReference>
<dbReference type="PANTHER" id="PTHR13134">
    <property type="entry name" value="TRAFFICKING PROTEIN PARTICLE COMPLEX SUBUNIT 13"/>
    <property type="match status" value="1"/>
</dbReference>
<reference evidence="5 6" key="1">
    <citation type="journal article" date="2004" name="Science">
        <title>The genome of the diatom Thalassiosira pseudonana: ecology, evolution, and metabolism.</title>
        <authorList>
            <person name="Armbrust E.V."/>
            <person name="Berges J.A."/>
            <person name="Bowler C."/>
            <person name="Green B.R."/>
            <person name="Martinez D."/>
            <person name="Putnam N.H."/>
            <person name="Zhou S."/>
            <person name="Allen A.E."/>
            <person name="Apt K.E."/>
            <person name="Bechner M."/>
            <person name="Brzezinski M.A."/>
            <person name="Chaal B.K."/>
            <person name="Chiovitti A."/>
            <person name="Davis A.K."/>
            <person name="Demarest M.S."/>
            <person name="Detter J.C."/>
            <person name="Glavina T."/>
            <person name="Goodstein D."/>
            <person name="Hadi M.Z."/>
            <person name="Hellsten U."/>
            <person name="Hildebrand M."/>
            <person name="Jenkins B.D."/>
            <person name="Jurka J."/>
            <person name="Kapitonov V.V."/>
            <person name="Kroger N."/>
            <person name="Lau W.W."/>
            <person name="Lane T.W."/>
            <person name="Larimer F.W."/>
            <person name="Lippmeier J.C."/>
            <person name="Lucas S."/>
            <person name="Medina M."/>
            <person name="Montsant A."/>
            <person name="Obornik M."/>
            <person name="Parker M.S."/>
            <person name="Palenik B."/>
            <person name="Pazour G.J."/>
            <person name="Richardson P.M."/>
            <person name="Rynearson T.A."/>
            <person name="Saito M.A."/>
            <person name="Schwartz D.C."/>
            <person name="Thamatrakoln K."/>
            <person name="Valentin K."/>
            <person name="Vardi A."/>
            <person name="Wilkerson F.P."/>
            <person name="Rokhsar D.S."/>
        </authorList>
    </citation>
    <scope>NUCLEOTIDE SEQUENCE [LARGE SCALE GENOMIC DNA]</scope>
    <source>
        <strain evidence="5 6">CCMP1335</strain>
    </source>
</reference>
<dbReference type="InParanoid" id="B8BRF0"/>
<dbReference type="InterPro" id="IPR010378">
    <property type="entry name" value="TRAPPC13"/>
</dbReference>
<evidence type="ECO:0000259" key="3">
    <source>
        <dbReference type="Pfam" id="PF06159"/>
    </source>
</evidence>
<dbReference type="RefSeq" id="XP_002286307.1">
    <property type="nucleotide sequence ID" value="XM_002286271.1"/>
</dbReference>
<dbReference type="EMBL" id="CM000638">
    <property type="protein sequence ID" value="EED95948.1"/>
    <property type="molecule type" value="Genomic_DNA"/>
</dbReference>
<dbReference type="InterPro" id="IPR055428">
    <property type="entry name" value="TRAPPC13_C"/>
</dbReference>
<dbReference type="STRING" id="35128.B8BRF0"/>